<evidence type="ECO:0000259" key="2">
    <source>
        <dbReference type="Pfam" id="PF13240"/>
    </source>
</evidence>
<feature type="transmembrane region" description="Helical" evidence="1">
    <location>
        <begin position="129"/>
        <end position="146"/>
    </location>
</feature>
<sequence>MAAIQTVRCQKCGHENRPGAKFCAHCGSPLPRPEDLPKPPPSDAAPPTPIVPEEAKEAAKKIWDIVKTVVTVGGRTAWLELTNPEPALEGTLTERLKVESVTMPKESAFWITVVAAIVLLVFALTGNWLLPFLAAVAFLVLSWLKWRRPYFSASSWTNLGGLLSKQVPSWNLKVRTDKGEVQVVTYGEATGDEPQIGDRVRVWGIFDDKAQTRLRAWKIQAMDATGQPKGQPFTFPRLFPLVPTLFFLSLVMFVLSLLLAPFR</sequence>
<keyword evidence="1" id="KW-0812">Transmembrane</keyword>
<comment type="caution">
    <text evidence="3">The sequence shown here is derived from an EMBL/GenBank/DDBJ whole genome shotgun (WGS) entry which is preliminary data.</text>
</comment>
<keyword evidence="1" id="KW-1133">Transmembrane helix</keyword>
<name>A0ABT2EKT9_9BACT</name>
<keyword evidence="1" id="KW-0472">Membrane</keyword>
<dbReference type="EMBL" id="JANUCP010000002">
    <property type="protein sequence ID" value="MCS3918480.1"/>
    <property type="molecule type" value="Genomic_DNA"/>
</dbReference>
<organism evidence="3 4">
    <name type="scientific">Candidatus Fervidibacter sacchari</name>
    <dbReference type="NCBI Taxonomy" id="1448929"/>
    <lineage>
        <taxon>Bacteria</taxon>
        <taxon>Candidatus Fervidibacterota</taxon>
        <taxon>Candidatus Fervidibacter</taxon>
    </lineage>
</organism>
<protein>
    <recommendedName>
        <fullName evidence="2">Zinc-ribbon domain-containing protein</fullName>
    </recommendedName>
</protein>
<accession>A0ABT2EKT9</accession>
<proteinExistence type="predicted"/>
<gene>
    <name evidence="3" type="ORF">M2350_000880</name>
</gene>
<reference evidence="3 4" key="1">
    <citation type="submission" date="2022-08" db="EMBL/GenBank/DDBJ databases">
        <title>Bacterial and archaeal communities from various locations to study Microbial Dark Matter (Phase II).</title>
        <authorList>
            <person name="Stepanauskas R."/>
        </authorList>
    </citation>
    <scope>NUCLEOTIDE SEQUENCE [LARGE SCALE GENOMIC DNA]</scope>
    <source>
        <strain evidence="3 4">PD1</strain>
    </source>
</reference>
<dbReference type="Gene3D" id="4.10.1060.50">
    <property type="match status" value="1"/>
</dbReference>
<evidence type="ECO:0000256" key="1">
    <source>
        <dbReference type="SAM" id="Phobius"/>
    </source>
</evidence>
<keyword evidence="4" id="KW-1185">Reference proteome</keyword>
<dbReference type="RefSeq" id="WP_259094368.1">
    <property type="nucleotide sequence ID" value="NZ_CP130454.1"/>
</dbReference>
<feature type="domain" description="Zinc-ribbon" evidence="2">
    <location>
        <begin position="9"/>
        <end position="30"/>
    </location>
</feature>
<evidence type="ECO:0000313" key="4">
    <source>
        <dbReference type="Proteomes" id="UP001204798"/>
    </source>
</evidence>
<dbReference type="InterPro" id="IPR038587">
    <property type="entry name" value="Ribosomal_eL40_sf"/>
</dbReference>
<feature type="transmembrane region" description="Helical" evidence="1">
    <location>
        <begin position="238"/>
        <end position="260"/>
    </location>
</feature>
<dbReference type="InterPro" id="IPR026870">
    <property type="entry name" value="Zinc_ribbon_dom"/>
</dbReference>
<evidence type="ECO:0000313" key="3">
    <source>
        <dbReference type="EMBL" id="MCS3918480.1"/>
    </source>
</evidence>
<dbReference type="Proteomes" id="UP001204798">
    <property type="component" value="Unassembled WGS sequence"/>
</dbReference>
<dbReference type="Pfam" id="PF13240">
    <property type="entry name" value="Zn_Ribbon_1"/>
    <property type="match status" value="1"/>
</dbReference>